<comment type="similarity">
    <text evidence="1 3">Belongs to the type-B carboxylesterase/lipase family.</text>
</comment>
<dbReference type="FunFam" id="3.40.50.1820:FF:000263">
    <property type="entry name" value="Carboxylic ester hydrolase"/>
    <property type="match status" value="1"/>
</dbReference>
<evidence type="ECO:0000313" key="6">
    <source>
        <dbReference type="Proteomes" id="UP000803884"/>
    </source>
</evidence>
<keyword evidence="2 3" id="KW-0378">Hydrolase</keyword>
<feature type="domain" description="Carboxylesterase type B" evidence="4">
    <location>
        <begin position="9"/>
        <end position="513"/>
    </location>
</feature>
<name>A0AB34KWU9_9PEZI</name>
<dbReference type="RefSeq" id="XP_069232649.1">
    <property type="nucleotide sequence ID" value="XM_069370467.1"/>
</dbReference>
<evidence type="ECO:0000259" key="4">
    <source>
        <dbReference type="Pfam" id="PF00135"/>
    </source>
</evidence>
<dbReference type="AlphaFoldDB" id="A0AB34KWU9"/>
<keyword evidence="6" id="KW-1185">Reference proteome</keyword>
<sequence>MGAAKNAINPVIKLPQGTVIGLTLEESLPKPIDAFRGIPYALPPTGDRRFRPAVKVASNPDNVIDASRYGPAAPGKPLLAGGPKLEYSEDCLTANVFRPSTPSTENVSKLPVAIYIHGGAFNRGTSGMHNTASMVAWSEAPIVAVSFNYRIGALGFLPSALTAKEGSLNLGLRDQIVLFEWVKENIGAFGGDPDNVTLVGLSAGAHSIGHHLMHFTEGKTPLFDRVVIESGAPTSRAVRPYDASIHEEQFKDFLEATGCRKDCPEDEIFPYLRSLPSEVVTAAQTAVFDKYNPSLRWAFQPIIDGDIIPRPPLETWLSGKWHKVPIMTGFNRNEGSLYVDKQMSNPEQFTDFFAKLLPLLSPSDIETIDALYPNPSRDAHSPYLEDRKGVGAQYKRIEAAYAHYAYVAPVRQTAELASKAASAPVYLYQWALDSSIIEGARHGDNMRYEVVDPTVVKISAAQRDIARTTNAYITSFIATGDPNKIVPKDLPLPQWAPYTAEAPKAMVFGAENKELVGGEAGPAAQLLDDTWGRKESEFWWSKVELSQQ</sequence>
<reference evidence="5 6" key="1">
    <citation type="journal article" date="2020" name="Microbiol. Resour. Announc.">
        <title>Draft Genome Sequence of a Cladosporium Species Isolated from the Mesophotic Ascidian Didemnum maculosum.</title>
        <authorList>
            <person name="Gioti A."/>
            <person name="Siaperas R."/>
            <person name="Nikolaivits E."/>
            <person name="Le Goff G."/>
            <person name="Ouazzani J."/>
            <person name="Kotoulas G."/>
            <person name="Topakas E."/>
        </authorList>
    </citation>
    <scope>NUCLEOTIDE SEQUENCE [LARGE SCALE GENOMIC DNA]</scope>
    <source>
        <strain evidence="5 6">TM138-S3</strain>
    </source>
</reference>
<organism evidence="5 6">
    <name type="scientific">Cladosporium halotolerans</name>
    <dbReference type="NCBI Taxonomy" id="1052096"/>
    <lineage>
        <taxon>Eukaryota</taxon>
        <taxon>Fungi</taxon>
        <taxon>Dikarya</taxon>
        <taxon>Ascomycota</taxon>
        <taxon>Pezizomycotina</taxon>
        <taxon>Dothideomycetes</taxon>
        <taxon>Dothideomycetidae</taxon>
        <taxon>Cladosporiales</taxon>
        <taxon>Cladosporiaceae</taxon>
        <taxon>Cladosporium</taxon>
    </lineage>
</organism>
<dbReference type="Pfam" id="PF00135">
    <property type="entry name" value="COesterase"/>
    <property type="match status" value="1"/>
</dbReference>
<dbReference type="PROSITE" id="PS00122">
    <property type="entry name" value="CARBOXYLESTERASE_B_1"/>
    <property type="match status" value="1"/>
</dbReference>
<dbReference type="InterPro" id="IPR019826">
    <property type="entry name" value="Carboxylesterase_B_AS"/>
</dbReference>
<dbReference type="SUPFAM" id="SSF53474">
    <property type="entry name" value="alpha/beta-Hydrolases"/>
    <property type="match status" value="1"/>
</dbReference>
<dbReference type="Proteomes" id="UP000803884">
    <property type="component" value="Unassembled WGS sequence"/>
</dbReference>
<dbReference type="InterPro" id="IPR050309">
    <property type="entry name" value="Type-B_Carboxylest/Lipase"/>
</dbReference>
<gene>
    <name evidence="5" type="ORF">WHR41_01861</name>
</gene>
<proteinExistence type="inferred from homology"/>
<protein>
    <recommendedName>
        <fullName evidence="3">Carboxylic ester hydrolase</fullName>
        <ecNumber evidence="3">3.1.1.-</ecNumber>
    </recommendedName>
</protein>
<dbReference type="InterPro" id="IPR029058">
    <property type="entry name" value="AB_hydrolase_fold"/>
</dbReference>
<evidence type="ECO:0000256" key="2">
    <source>
        <dbReference type="ARBA" id="ARBA00022801"/>
    </source>
</evidence>
<dbReference type="EC" id="3.1.1.-" evidence="3"/>
<evidence type="ECO:0000256" key="1">
    <source>
        <dbReference type="ARBA" id="ARBA00005964"/>
    </source>
</evidence>
<dbReference type="EMBL" id="JAAQHG020000004">
    <property type="protein sequence ID" value="KAL1589544.1"/>
    <property type="molecule type" value="Genomic_DNA"/>
</dbReference>
<dbReference type="GeneID" id="96003305"/>
<dbReference type="InterPro" id="IPR002018">
    <property type="entry name" value="CarbesteraseB"/>
</dbReference>
<evidence type="ECO:0000313" key="5">
    <source>
        <dbReference type="EMBL" id="KAL1589544.1"/>
    </source>
</evidence>
<dbReference type="GO" id="GO:0016787">
    <property type="term" value="F:hydrolase activity"/>
    <property type="evidence" value="ECO:0007669"/>
    <property type="project" value="UniProtKB-KW"/>
</dbReference>
<comment type="caution">
    <text evidence="5">The sequence shown here is derived from an EMBL/GenBank/DDBJ whole genome shotgun (WGS) entry which is preliminary data.</text>
</comment>
<evidence type="ECO:0000256" key="3">
    <source>
        <dbReference type="RuleBase" id="RU361235"/>
    </source>
</evidence>
<dbReference type="PANTHER" id="PTHR11559">
    <property type="entry name" value="CARBOXYLESTERASE"/>
    <property type="match status" value="1"/>
</dbReference>
<dbReference type="Gene3D" id="3.40.50.1820">
    <property type="entry name" value="alpha/beta hydrolase"/>
    <property type="match status" value="1"/>
</dbReference>
<accession>A0AB34KWU9</accession>